<dbReference type="Proteomes" id="UP000434554">
    <property type="component" value="Unassembled WGS sequence"/>
</dbReference>
<evidence type="ECO:0000313" key="1">
    <source>
        <dbReference type="EMBL" id="KAB1479522.1"/>
    </source>
</evidence>
<gene>
    <name evidence="1" type="ORF">F8R14_02400</name>
</gene>
<dbReference type="EMBL" id="WBKH01000002">
    <property type="protein sequence ID" value="KAB1479522.1"/>
    <property type="molecule type" value="Genomic_DNA"/>
</dbReference>
<reference evidence="1 2" key="1">
    <citation type="submission" date="2019-09" db="EMBL/GenBank/DDBJ databases">
        <title>Draft genome sequence of 3 type strains from the CCUG.</title>
        <authorList>
            <person name="Pineiro-Iglesias B."/>
            <person name="Tunovic T."/>
            <person name="Unosson C."/>
            <person name="Inganas E."/>
            <person name="Ohlen M."/>
            <person name="Cardew S."/>
            <person name="Jensie-Markopoulos S."/>
            <person name="Salva-Serra F."/>
            <person name="Jaen-Luchoro D."/>
            <person name="Karlsson R."/>
            <person name="Svensson-Stadler L."/>
            <person name="Chun J."/>
            <person name="Moore E."/>
        </authorList>
    </citation>
    <scope>NUCLEOTIDE SEQUENCE [LARGE SCALE GENOMIC DNA]</scope>
    <source>
        <strain evidence="1 2">CCUG 65427</strain>
    </source>
</reference>
<evidence type="ECO:0000313" key="2">
    <source>
        <dbReference type="Proteomes" id="UP000434554"/>
    </source>
</evidence>
<organism evidence="1 2">
    <name type="scientific">Veillonella seminalis</name>
    <dbReference type="NCBI Taxonomy" id="1502943"/>
    <lineage>
        <taxon>Bacteria</taxon>
        <taxon>Bacillati</taxon>
        <taxon>Bacillota</taxon>
        <taxon>Negativicutes</taxon>
        <taxon>Veillonellales</taxon>
        <taxon>Veillonellaceae</taxon>
        <taxon>Veillonella</taxon>
    </lineage>
</organism>
<proteinExistence type="predicted"/>
<sequence length="60" mass="7233">MTQQVKPIMHFNHDTYSIIKESDRDAFRSFFDPKEHVFKPVFDGHILLGRLQMPIWHHRG</sequence>
<comment type="caution">
    <text evidence="1">The sequence shown here is derived from an EMBL/GenBank/DDBJ whole genome shotgun (WGS) entry which is preliminary data.</text>
</comment>
<dbReference type="AlphaFoldDB" id="A0A833CC36"/>
<dbReference type="GeneID" id="83055347"/>
<protein>
    <submittedName>
        <fullName evidence="1">Uncharacterized protein</fullName>
    </submittedName>
</protein>
<dbReference type="RefSeq" id="WP_127008048.1">
    <property type="nucleotide sequence ID" value="NZ_RQUZ01000008.1"/>
</dbReference>
<name>A0A833CC36_9FIRM</name>
<accession>A0A833CC36</accession>